<name>A0A3A6PKI9_9EURY</name>
<accession>A0A3A6PKI9</accession>
<evidence type="ECO:0000259" key="2">
    <source>
        <dbReference type="Pfam" id="PF11127"/>
    </source>
</evidence>
<dbReference type="OrthoDB" id="100832at2157"/>
<comment type="caution">
    <text evidence="3">The sequence shown here is derived from an EMBL/GenBank/DDBJ whole genome shotgun (WGS) entry which is preliminary data.</text>
</comment>
<feature type="transmembrane region" description="Helical" evidence="1">
    <location>
        <begin position="38"/>
        <end position="64"/>
    </location>
</feature>
<dbReference type="Pfam" id="PF11127">
    <property type="entry name" value="YgaP-like_TM"/>
    <property type="match status" value="1"/>
</dbReference>
<organism evidence="3 4">
    <name type="scientific">Halonotius aquaticus</name>
    <dbReference type="NCBI Taxonomy" id="2216978"/>
    <lineage>
        <taxon>Archaea</taxon>
        <taxon>Methanobacteriati</taxon>
        <taxon>Methanobacteriota</taxon>
        <taxon>Stenosarchaea group</taxon>
        <taxon>Halobacteria</taxon>
        <taxon>Halobacteriales</taxon>
        <taxon>Haloferacaceae</taxon>
        <taxon>Halonotius</taxon>
    </lineage>
</organism>
<keyword evidence="1" id="KW-0472">Membrane</keyword>
<dbReference type="AlphaFoldDB" id="A0A3A6PKI9"/>
<sequence length="71" mass="7304">MEQNVGGFDRTARLVGGPIVALVGILALLQFVPVGTAVGAALLAVGLVVFGTGVTQFCLLHRLLGINTCQR</sequence>
<proteinExistence type="predicted"/>
<dbReference type="InterPro" id="IPR021309">
    <property type="entry name" value="YgaP-like_TM"/>
</dbReference>
<keyword evidence="1" id="KW-0812">Transmembrane</keyword>
<evidence type="ECO:0000256" key="1">
    <source>
        <dbReference type="SAM" id="Phobius"/>
    </source>
</evidence>
<gene>
    <name evidence="3" type="ORF">DM826_09765</name>
</gene>
<protein>
    <submittedName>
        <fullName evidence="3">DUF2892 domain-containing protein</fullName>
    </submittedName>
</protein>
<evidence type="ECO:0000313" key="3">
    <source>
        <dbReference type="EMBL" id="RJX41939.1"/>
    </source>
</evidence>
<reference evidence="3 4" key="1">
    <citation type="submission" date="2018-06" db="EMBL/GenBank/DDBJ databases">
        <title>Halonotius sp. F13-13 a new haloarchaeeon isolated from a solar saltern from Isla Cristina, Huelva, Spain.</title>
        <authorList>
            <person name="Duran-Viseras A."/>
            <person name="Sanchez-Porro C."/>
            <person name="Ventosa A."/>
        </authorList>
    </citation>
    <scope>NUCLEOTIDE SEQUENCE [LARGE SCALE GENOMIC DNA]</scope>
    <source>
        <strain evidence="3 4">F13-13</strain>
    </source>
</reference>
<feature type="domain" description="Inner membrane protein YgaP-like transmembrane" evidence="2">
    <location>
        <begin position="1"/>
        <end position="70"/>
    </location>
</feature>
<keyword evidence="4" id="KW-1185">Reference proteome</keyword>
<feature type="transmembrane region" description="Helical" evidence="1">
    <location>
        <begin position="12"/>
        <end position="32"/>
    </location>
</feature>
<dbReference type="EMBL" id="QKNY01000018">
    <property type="protein sequence ID" value="RJX41939.1"/>
    <property type="molecule type" value="Genomic_DNA"/>
</dbReference>
<dbReference type="RefSeq" id="WP_120103209.1">
    <property type="nucleotide sequence ID" value="NZ_QKNY01000018.1"/>
</dbReference>
<evidence type="ECO:0000313" key="4">
    <source>
        <dbReference type="Proteomes" id="UP000276588"/>
    </source>
</evidence>
<dbReference type="Proteomes" id="UP000276588">
    <property type="component" value="Unassembled WGS sequence"/>
</dbReference>
<keyword evidence="1" id="KW-1133">Transmembrane helix</keyword>